<evidence type="ECO:0000313" key="4">
    <source>
        <dbReference type="Proteomes" id="UP001360560"/>
    </source>
</evidence>
<dbReference type="InterPro" id="IPR019734">
    <property type="entry name" value="TPR_rpt"/>
</dbReference>
<feature type="compositionally biased region" description="Basic and acidic residues" evidence="2">
    <location>
        <begin position="89"/>
        <end position="99"/>
    </location>
</feature>
<evidence type="ECO:0000256" key="2">
    <source>
        <dbReference type="SAM" id="MobiDB-lite"/>
    </source>
</evidence>
<dbReference type="SUPFAM" id="SSF48452">
    <property type="entry name" value="TPR-like"/>
    <property type="match status" value="1"/>
</dbReference>
<keyword evidence="1" id="KW-0802">TPR repeat</keyword>
<protein>
    <submittedName>
        <fullName evidence="3">Rqc1 protein</fullName>
    </submittedName>
</protein>
<evidence type="ECO:0000256" key="1">
    <source>
        <dbReference type="PROSITE-ProRule" id="PRU00339"/>
    </source>
</evidence>
<dbReference type="GeneID" id="90070914"/>
<gene>
    <name evidence="3" type="ORF">DASC09_002600</name>
</gene>
<evidence type="ECO:0000313" key="3">
    <source>
        <dbReference type="EMBL" id="GMM32935.1"/>
    </source>
</evidence>
<reference evidence="3 4" key="1">
    <citation type="journal article" date="2023" name="Elife">
        <title>Identification of key yeast species and microbe-microbe interactions impacting larval growth of Drosophila in the wild.</title>
        <authorList>
            <person name="Mure A."/>
            <person name="Sugiura Y."/>
            <person name="Maeda R."/>
            <person name="Honda K."/>
            <person name="Sakurai N."/>
            <person name="Takahashi Y."/>
            <person name="Watada M."/>
            <person name="Katoh T."/>
            <person name="Gotoh A."/>
            <person name="Gotoh Y."/>
            <person name="Taniguchi I."/>
            <person name="Nakamura K."/>
            <person name="Hayashi T."/>
            <person name="Katayama T."/>
            <person name="Uemura T."/>
            <person name="Hattori Y."/>
        </authorList>
    </citation>
    <scope>NUCLEOTIDE SEQUENCE [LARGE SCALE GENOMIC DNA]</scope>
    <source>
        <strain evidence="3 4">SC-9</strain>
    </source>
</reference>
<feature type="compositionally biased region" description="Acidic residues" evidence="2">
    <location>
        <begin position="26"/>
        <end position="36"/>
    </location>
</feature>
<proteinExistence type="predicted"/>
<name>A0AAV5QDB1_9ASCO</name>
<feature type="compositionally biased region" description="Basic residues" evidence="2">
    <location>
        <begin position="123"/>
        <end position="138"/>
    </location>
</feature>
<dbReference type="AlphaFoldDB" id="A0AAV5QDB1"/>
<dbReference type="GO" id="GO:0072344">
    <property type="term" value="P:rescue of stalled ribosome"/>
    <property type="evidence" value="ECO:0007669"/>
    <property type="project" value="TreeGrafter"/>
</dbReference>
<dbReference type="Gene3D" id="1.25.40.10">
    <property type="entry name" value="Tetratricopeptide repeat domain"/>
    <property type="match status" value="1"/>
</dbReference>
<organism evidence="3 4">
    <name type="scientific">Saccharomycopsis crataegensis</name>
    <dbReference type="NCBI Taxonomy" id="43959"/>
    <lineage>
        <taxon>Eukaryota</taxon>
        <taxon>Fungi</taxon>
        <taxon>Dikarya</taxon>
        <taxon>Ascomycota</taxon>
        <taxon>Saccharomycotina</taxon>
        <taxon>Saccharomycetes</taxon>
        <taxon>Saccharomycopsidaceae</taxon>
        <taxon>Saccharomycopsis</taxon>
    </lineage>
</organism>
<sequence length="700" mass="79511">MSARQIKRLQALQEEREKESVASSEIDAESDEEEDQQVNAKPKVNLFALLGDEEEDDDDDDEDSDKAEAEAEAEKIPEPEIEEESVETSEIKQPLEVKETLTPVVDSETEDVFEDAKEEQPKPKKKNKKKKKKSKKKKNSSDTAKLVTLEDADDDDEFETFGIKASITNKATTAEIIDPTFSNFSLNDFKDSLSYLEFNVRDLDPDNEYKQLFGHISAKVLNEADSTTSSFVSPEMLNQIKTLSKRIPGWGGRDRRGIPGSTRKLTLTKIRDDWIPTRQKNITMKELSTNEVISFNTLKNESEYVDLQFLREECFAEFNTGIRYFNFVNNINETLVNSQFLLSVVIRPDHEFLIKLIQQHPYHVESILQVSNILVRQGDRSNNSGLVERALFVFDRALKANFNLGSGLCRLPFEGFLNRQFYLAIFKYIAVLTQKGTFATSLAFTKLLWSFAPAEDPYGVRYFIDFYCVMSGNYQYLIGLCSSPLITRYRSWLTPGLAYSLGLAYRKLGKLEEAQDAVAKAFAMYPYLALELLETVCKQPLSTLNAVPTALINEIYRTHVSDAIKLANQTYLVRAPGMWKSREDIDFLGTELLKHITNQDSVSKLQGIKDLQSSGYESIPRNLLRYAILSGENGLMAKIPAAFWNDTSVYEYDALPPQNKAAETFESMIDDNFISEALLQESQQDMIDRLEAMGIEGENN</sequence>
<dbReference type="Pfam" id="PF04910">
    <property type="entry name" value="Tcf25"/>
    <property type="match status" value="1"/>
</dbReference>
<dbReference type="RefSeq" id="XP_064849935.1">
    <property type="nucleotide sequence ID" value="XM_064993863.1"/>
</dbReference>
<keyword evidence="4" id="KW-1185">Reference proteome</keyword>
<dbReference type="PANTHER" id="PTHR22684">
    <property type="entry name" value="NULP1-RELATED"/>
    <property type="match status" value="1"/>
</dbReference>
<feature type="compositionally biased region" description="Basic and acidic residues" evidence="2">
    <location>
        <begin position="66"/>
        <end position="78"/>
    </location>
</feature>
<dbReference type="Proteomes" id="UP001360560">
    <property type="component" value="Unassembled WGS sequence"/>
</dbReference>
<dbReference type="PANTHER" id="PTHR22684:SF0">
    <property type="entry name" value="RIBOSOME QUALITY CONTROL COMPLEX SUBUNIT TCF25"/>
    <property type="match status" value="1"/>
</dbReference>
<feature type="region of interest" description="Disordered" evidence="2">
    <location>
        <begin position="1"/>
        <end position="143"/>
    </location>
</feature>
<dbReference type="GO" id="GO:1990112">
    <property type="term" value="C:RQC complex"/>
    <property type="evidence" value="ECO:0007669"/>
    <property type="project" value="TreeGrafter"/>
</dbReference>
<dbReference type="EMBL" id="BTFZ01000001">
    <property type="protein sequence ID" value="GMM32935.1"/>
    <property type="molecule type" value="Genomic_DNA"/>
</dbReference>
<accession>A0AAV5QDB1</accession>
<comment type="caution">
    <text evidence="3">The sequence shown here is derived from an EMBL/GenBank/DDBJ whole genome shotgun (WGS) entry which is preliminary data.</text>
</comment>
<feature type="repeat" description="TPR" evidence="1">
    <location>
        <begin position="495"/>
        <end position="528"/>
    </location>
</feature>
<dbReference type="PROSITE" id="PS50005">
    <property type="entry name" value="TPR"/>
    <property type="match status" value="1"/>
</dbReference>
<dbReference type="InterPro" id="IPR011990">
    <property type="entry name" value="TPR-like_helical_dom_sf"/>
</dbReference>
<dbReference type="GO" id="GO:1990116">
    <property type="term" value="P:ribosome-associated ubiquitin-dependent protein catabolic process"/>
    <property type="evidence" value="ECO:0007669"/>
    <property type="project" value="TreeGrafter"/>
</dbReference>
<feature type="compositionally biased region" description="Acidic residues" evidence="2">
    <location>
        <begin position="51"/>
        <end position="65"/>
    </location>
</feature>
<dbReference type="InterPro" id="IPR006994">
    <property type="entry name" value="TCF25/Rqc1"/>
</dbReference>